<comment type="subcellular location">
    <subcellularLocation>
        <location evidence="1">Nucleus</location>
    </subcellularLocation>
</comment>
<comment type="similarity">
    <text evidence="5">Belongs to the Fanconi anemia protein FANCD2 family.</text>
</comment>
<feature type="compositionally biased region" description="Polar residues" evidence="6">
    <location>
        <begin position="1559"/>
        <end position="1571"/>
    </location>
</feature>
<dbReference type="GeneID" id="107219860"/>
<protein>
    <submittedName>
        <fullName evidence="8">Fanconi anemia group D2 protein isoform X1</fullName>
    </submittedName>
</protein>
<evidence type="ECO:0000256" key="5">
    <source>
        <dbReference type="ARBA" id="ARBA00093456"/>
    </source>
</evidence>
<evidence type="ECO:0000256" key="6">
    <source>
        <dbReference type="SAM" id="MobiDB-lite"/>
    </source>
</evidence>
<feature type="compositionally biased region" description="Polar residues" evidence="6">
    <location>
        <begin position="329"/>
        <end position="347"/>
    </location>
</feature>
<feature type="compositionally biased region" description="Acidic residues" evidence="6">
    <location>
        <begin position="281"/>
        <end position="291"/>
    </location>
</feature>
<evidence type="ECO:0000256" key="2">
    <source>
        <dbReference type="ARBA" id="ARBA00022499"/>
    </source>
</evidence>
<keyword evidence="2" id="KW-1017">Isopeptide bond</keyword>
<accession>A0ABM3FRK5</accession>
<keyword evidence="4" id="KW-0539">Nucleus</keyword>
<reference evidence="8" key="1">
    <citation type="submission" date="2025-08" db="UniProtKB">
        <authorList>
            <consortium name="RefSeq"/>
        </authorList>
    </citation>
    <scope>IDENTIFICATION</scope>
    <source>
        <tissue evidence="8">Thorax and Abdomen</tissue>
    </source>
</reference>
<dbReference type="PANTHER" id="PTHR32086:SF0">
    <property type="entry name" value="FANCONI ANEMIA GROUP D2 PROTEIN"/>
    <property type="match status" value="1"/>
</dbReference>
<dbReference type="RefSeq" id="XP_046590663.1">
    <property type="nucleotide sequence ID" value="XM_046734707.1"/>
</dbReference>
<evidence type="ECO:0000256" key="3">
    <source>
        <dbReference type="ARBA" id="ARBA00022843"/>
    </source>
</evidence>
<feature type="region of interest" description="Disordered" evidence="6">
    <location>
        <begin position="41"/>
        <end position="348"/>
    </location>
</feature>
<sequence length="1590" mass="178866">MLLLIHARMDKRRLKKMPSLLGQTGTSRLSINNQDELCETKKQTPLKEGSKTCEENLTDDSGDESPVWSSSNRKKGRMLTSTQMSESRNVENVSQRARLASVSPERVIFSEDSDDNGTFVTKSKKLNKSKTPAKASKKLTAISPAVPKTPESKRKRLHRSNSSDSECTPTVASRKRRISVRTITPSKISGNSSETCCSVERNSEEDEDTEEFQPVNRKQLSGATRKSAVKNSKEDEDIEEFEPLSRKRLSGATRQSAVKNITTPQKRKKNERIGRNKPDAIEDESTDDDMFNEGSPKKGSRKHGKISPSQLLDSPATRLRKRNCIAEQKSLSKSPQHSRMSRGQSVKKSLMEKNVANYLRQFLKHAGIIITDDGPNELCKSRCDIVNNLNKLLSSKQYDKEEIIKHWTQYIENVDNLQNVLEQTVNDNQDVLIDENTESVARILLHVSPLQTGISVSLLDRLAMAVLVEETPSDVPWSGTLLRQFKFLEQIVEPNTFVVKLQELLESAQTCFQSEIISYLPDIVIDAQHHIIGEILSKLLDDNPELTEVILDCISRLTLSKDYLGRIREKCFELLQQNLKLNAVPTITRFILAESLLPETCIKALMAIRSIDMQALAGENIEECFTNQVLTVAALKRSNQVSKQIADAALTVVQRVKKDPKPLDLIMLLLNFSSNSAKKKNVETLVKNRVRSGFYRPSLLKSLYYDYKEVARDLQSVAITLASHLLKAGDRVYAEFAIEWFRLLFLSQAETVHKQQEVLAKIIKLTMAGTATSKNALAILSKMARDENERKHLQKHSHHLRTLLEEVDELDLEEVATVSDLLHGLCMSSNSTSEALQADLDIVLLKQLAASKPVTKCKGVLGALMAIKHAAAYPRTVERALQLFEQAIKAVKSCSRARALFYDQMADIIANTPDFDEKLLKETITDHFTAELSDLYLTKVTEYSGPLSVRFSLNSEAESPVDDEFGVSFGDGKDGSAVSALFRLIKACHMRGSDGDLSLIDGLLACPVFLPRDLNDPDEASLDQIFHCINWFRETISGFVTQTDSTMQRILLKRLDHLMNLQAELSMNLAMTGSHYQPPVCYFHYFPSPPFCKVEKRTGKRGNKTSLDKSGSLSEWSCWESGFDLISKNPAYFRQLDAKIAHLLDFSMEIRLTQSRPKTITIAQVCFIVKELLGMLENEASQSFMRDLVGLLPKVCSKLDQVITELRDKDDIQNRECLQLLLSLLAAIFNWKGFHNFVNNQMLREALRIVASQTDEMNTLLRSCKELVTQSCSYVESLADVATRIPVAIALVNLYEALIQHSESLASQHRGNLAKMAFGFLCLDWPEDKRNISSYRSAIKTLLKSWLNNEPDPLDTVVTLLKWLPEETEKLSKPQDSLARILSITKSTFNLLFNQIFLGLIEGVKKSLDVVKRDGERIQIWNSVATGVQRIVRICKMMEVKANWLLFLQRIPVLLRLFITSGMPVLEHNLKYHVEEVTGIVKQLQEGTRYLHVLCCHSTVTGDTTLAKYVPVAKSTLEKLVFSVKGMLVLNNSSQAFWMGNLINKDIKGQAIEMEQNTEESTTVSAGSITDMSEELLTDGTDESTDEEIE</sequence>
<proteinExistence type="inferred from homology"/>
<feature type="compositionally biased region" description="Basic and acidic residues" evidence="6">
    <location>
        <begin position="271"/>
        <end position="280"/>
    </location>
</feature>
<feature type="compositionally biased region" description="Acidic residues" evidence="6">
    <location>
        <begin position="1572"/>
        <end position="1590"/>
    </location>
</feature>
<evidence type="ECO:0000313" key="8">
    <source>
        <dbReference type="RefSeq" id="XP_046590663.1"/>
    </source>
</evidence>
<feature type="compositionally biased region" description="Polar residues" evidence="6">
    <location>
        <begin position="181"/>
        <end position="196"/>
    </location>
</feature>
<feature type="region of interest" description="Disordered" evidence="6">
    <location>
        <begin position="1556"/>
        <end position="1590"/>
    </location>
</feature>
<evidence type="ECO:0000256" key="4">
    <source>
        <dbReference type="ARBA" id="ARBA00023242"/>
    </source>
</evidence>
<dbReference type="Proteomes" id="UP000829291">
    <property type="component" value="Chromosome 3"/>
</dbReference>
<dbReference type="PANTHER" id="PTHR32086">
    <property type="entry name" value="FANCONI ANEMIA GROUP D2 PROTEIN"/>
    <property type="match status" value="1"/>
</dbReference>
<dbReference type="InterPro" id="IPR029448">
    <property type="entry name" value="FANCD2"/>
</dbReference>
<keyword evidence="7" id="KW-1185">Reference proteome</keyword>
<gene>
    <name evidence="8" type="primary">LOC107219860</name>
</gene>
<dbReference type="Pfam" id="PF14631">
    <property type="entry name" value="FancD2"/>
    <property type="match status" value="3"/>
</dbReference>
<feature type="compositionally biased region" description="Polar residues" evidence="6">
    <location>
        <begin position="160"/>
        <end position="171"/>
    </location>
</feature>
<organism evidence="7 8">
    <name type="scientific">Neodiprion lecontei</name>
    <name type="common">Redheaded pine sawfly</name>
    <dbReference type="NCBI Taxonomy" id="441921"/>
    <lineage>
        <taxon>Eukaryota</taxon>
        <taxon>Metazoa</taxon>
        <taxon>Ecdysozoa</taxon>
        <taxon>Arthropoda</taxon>
        <taxon>Hexapoda</taxon>
        <taxon>Insecta</taxon>
        <taxon>Pterygota</taxon>
        <taxon>Neoptera</taxon>
        <taxon>Endopterygota</taxon>
        <taxon>Hymenoptera</taxon>
        <taxon>Tenthredinoidea</taxon>
        <taxon>Diprionidae</taxon>
        <taxon>Diprioninae</taxon>
        <taxon>Neodiprion</taxon>
    </lineage>
</organism>
<feature type="compositionally biased region" description="Polar residues" evidence="6">
    <location>
        <begin position="79"/>
        <end position="95"/>
    </location>
</feature>
<name>A0ABM3FRK5_NEOLC</name>
<keyword evidence="3" id="KW-0832">Ubl conjugation</keyword>
<evidence type="ECO:0000313" key="7">
    <source>
        <dbReference type="Proteomes" id="UP000829291"/>
    </source>
</evidence>
<feature type="compositionally biased region" description="Polar residues" evidence="6">
    <location>
        <begin position="252"/>
        <end position="264"/>
    </location>
</feature>
<evidence type="ECO:0000256" key="1">
    <source>
        <dbReference type="ARBA" id="ARBA00004123"/>
    </source>
</evidence>